<dbReference type="GO" id="GO:0005829">
    <property type="term" value="C:cytosol"/>
    <property type="evidence" value="ECO:0007669"/>
    <property type="project" value="TreeGrafter"/>
</dbReference>
<keyword evidence="3" id="KW-0547">Nucleotide-binding</keyword>
<evidence type="ECO:0000256" key="5">
    <source>
        <dbReference type="ARBA" id="ARBA00022840"/>
    </source>
</evidence>
<dbReference type="InterPro" id="IPR011611">
    <property type="entry name" value="PfkB_dom"/>
</dbReference>
<comment type="function">
    <text evidence="10">Catalyzes the phosphorylation of 2-keto-3-deoxygluconate (KDG) to produce 2-keto-3-deoxy-6-phosphogluconate (KDPG).</text>
</comment>
<dbReference type="GO" id="GO:0008673">
    <property type="term" value="F:2-dehydro-3-deoxygluconokinase activity"/>
    <property type="evidence" value="ECO:0007669"/>
    <property type="project" value="UniProtKB-EC"/>
</dbReference>
<evidence type="ECO:0000256" key="4">
    <source>
        <dbReference type="ARBA" id="ARBA00022777"/>
    </source>
</evidence>
<dbReference type="PROSITE" id="PS00584">
    <property type="entry name" value="PFKB_KINASES_2"/>
    <property type="match status" value="1"/>
</dbReference>
<evidence type="ECO:0000256" key="13">
    <source>
        <dbReference type="ARBA" id="ARBA00075711"/>
    </source>
</evidence>
<dbReference type="Proteomes" id="UP000544122">
    <property type="component" value="Unassembled WGS sequence"/>
</dbReference>
<keyword evidence="5" id="KW-0067">ATP-binding</keyword>
<dbReference type="PANTHER" id="PTHR43085:SF15">
    <property type="entry name" value="2-DEHYDRO-3-DEOXYGLUCONOKINASE"/>
    <property type="match status" value="1"/>
</dbReference>
<evidence type="ECO:0000256" key="7">
    <source>
        <dbReference type="ARBA" id="ARBA00043951"/>
    </source>
</evidence>
<keyword evidence="2" id="KW-0808">Transferase</keyword>
<dbReference type="SUPFAM" id="SSF53613">
    <property type="entry name" value="Ribokinase-like"/>
    <property type="match status" value="1"/>
</dbReference>
<dbReference type="GO" id="GO:0006974">
    <property type="term" value="P:DNA damage response"/>
    <property type="evidence" value="ECO:0007669"/>
    <property type="project" value="TreeGrafter"/>
</dbReference>
<comment type="similarity">
    <text evidence="1">Belongs to the carbohydrate kinase PfkB family.</text>
</comment>
<keyword evidence="4 16" id="KW-0418">Kinase</keyword>
<dbReference type="InterPro" id="IPR002173">
    <property type="entry name" value="Carboh/pur_kinase_PfkB_CS"/>
</dbReference>
<evidence type="ECO:0000256" key="14">
    <source>
        <dbReference type="ARBA" id="ARBA00080545"/>
    </source>
</evidence>
<sequence>MSRVACIGECMIELKQAQGTKAGLYSRGYGGDTLNTAVYLARLGVGADYITALGDDTLSDEMIAGWAAEGVGTARVARLPGKLPGLYMIETDDKGERRFFHWRDSAAARSLMDLPQTPDVLSSLSNYDTIYLSAITLSLYGGEGRARLFAALKRARELGARFAFDTNFRARGWPDLDVARSVFQEAFAAADIVLASTEDLLPLYPGESNDALLARIPGAEVVLKLSEPASLLRIQGTLHPVKAEPLKAPVVDTTAAGDSFAAAYVAARLLGADPIEAARAGHRLAGVVVCHPGAIIPRAAMPPGMVPATSHKASP</sequence>
<comment type="caution">
    <text evidence="16">The sequence shown here is derived from an EMBL/GenBank/DDBJ whole genome shotgun (WGS) entry which is preliminary data.</text>
</comment>
<comment type="pathway">
    <text evidence="7">Carbohydrate acid metabolism; 2-dehydro-3-deoxy-D-gluconate degradation; D-glyceraldehyde 3-phosphate and pyruvate from 2-dehydro-3-deoxy-D-gluconate: step 1/2.</text>
</comment>
<organism evidence="16 17">
    <name type="scientific">Bradyrhizobium australiense</name>
    <dbReference type="NCBI Taxonomy" id="2721161"/>
    <lineage>
        <taxon>Bacteria</taxon>
        <taxon>Pseudomonadati</taxon>
        <taxon>Pseudomonadota</taxon>
        <taxon>Alphaproteobacteria</taxon>
        <taxon>Hyphomicrobiales</taxon>
        <taxon>Nitrobacteraceae</taxon>
        <taxon>Bradyrhizobium</taxon>
    </lineage>
</organism>
<dbReference type="PANTHER" id="PTHR43085">
    <property type="entry name" value="HEXOKINASE FAMILY MEMBER"/>
    <property type="match status" value="1"/>
</dbReference>
<dbReference type="RefSeq" id="WP_171580088.1">
    <property type="nucleotide sequence ID" value="NZ_JAAVLX010000004.1"/>
</dbReference>
<dbReference type="FunFam" id="3.40.1190.20:FF:000011">
    <property type="entry name" value="2-dehydro-3-deoxygluconokinase, putative"/>
    <property type="match status" value="1"/>
</dbReference>
<evidence type="ECO:0000256" key="10">
    <source>
        <dbReference type="ARBA" id="ARBA00054997"/>
    </source>
</evidence>
<protein>
    <recommendedName>
        <fullName evidence="12">2-dehydro-3-deoxygluconokinase</fullName>
        <ecNumber evidence="11">2.7.1.45</ecNumber>
    </recommendedName>
    <alternativeName>
        <fullName evidence="13">2-keto-3-deoxygluconokinase</fullName>
    </alternativeName>
    <alternativeName>
        <fullName evidence="14">3-deoxy-2-oxo-D-gluconate kinase</fullName>
    </alternativeName>
    <alternativeName>
        <fullName evidence="8">KDG kinase</fullName>
    </alternativeName>
</protein>
<proteinExistence type="inferred from homology"/>
<name>A0A7Y4LWN9_9BRAD</name>
<dbReference type="Gene3D" id="3.40.1190.20">
    <property type="match status" value="1"/>
</dbReference>
<evidence type="ECO:0000256" key="6">
    <source>
        <dbReference type="ARBA" id="ARBA00023277"/>
    </source>
</evidence>
<evidence type="ECO:0000313" key="16">
    <source>
        <dbReference type="EMBL" id="NOJ40860.1"/>
    </source>
</evidence>
<dbReference type="GO" id="GO:0042840">
    <property type="term" value="P:D-glucuronate catabolic process"/>
    <property type="evidence" value="ECO:0007669"/>
    <property type="project" value="TreeGrafter"/>
</dbReference>
<dbReference type="EMBL" id="JAAVLX010000004">
    <property type="protein sequence ID" value="NOJ40860.1"/>
    <property type="molecule type" value="Genomic_DNA"/>
</dbReference>
<dbReference type="CDD" id="cd01166">
    <property type="entry name" value="KdgK"/>
    <property type="match status" value="1"/>
</dbReference>
<dbReference type="Pfam" id="PF00294">
    <property type="entry name" value="PfkB"/>
    <property type="match status" value="1"/>
</dbReference>
<dbReference type="InterPro" id="IPR050306">
    <property type="entry name" value="PfkB_Carbo_kinase"/>
</dbReference>
<feature type="domain" description="Carbohydrate kinase PfkB" evidence="15">
    <location>
        <begin position="1"/>
        <end position="297"/>
    </location>
</feature>
<evidence type="ECO:0000256" key="11">
    <source>
        <dbReference type="ARBA" id="ARBA00066369"/>
    </source>
</evidence>
<dbReference type="AlphaFoldDB" id="A0A7Y4LWN9"/>
<evidence type="ECO:0000256" key="9">
    <source>
        <dbReference type="ARBA" id="ARBA00050729"/>
    </source>
</evidence>
<evidence type="ECO:0000256" key="2">
    <source>
        <dbReference type="ARBA" id="ARBA00022679"/>
    </source>
</evidence>
<evidence type="ECO:0000256" key="8">
    <source>
        <dbReference type="ARBA" id="ARBA00044254"/>
    </source>
</evidence>
<evidence type="ECO:0000313" key="17">
    <source>
        <dbReference type="Proteomes" id="UP000544122"/>
    </source>
</evidence>
<dbReference type="GO" id="GO:0005524">
    <property type="term" value="F:ATP binding"/>
    <property type="evidence" value="ECO:0007669"/>
    <property type="project" value="UniProtKB-KW"/>
</dbReference>
<dbReference type="InterPro" id="IPR029056">
    <property type="entry name" value="Ribokinase-like"/>
</dbReference>
<keyword evidence="6" id="KW-0119">Carbohydrate metabolism</keyword>
<reference evidence="16 17" key="1">
    <citation type="submission" date="2020-03" db="EMBL/GenBank/DDBJ databases">
        <title>Bradyrhizobium diversity isolated from nodules of Indigofera sp.</title>
        <authorList>
            <person name="Klepa M."/>
            <person name="Helene L."/>
            <person name="Hungria M."/>
        </authorList>
    </citation>
    <scope>NUCLEOTIDE SEQUENCE [LARGE SCALE GENOMIC DNA]</scope>
    <source>
        <strain evidence="16 17">WSM 1791</strain>
    </source>
</reference>
<evidence type="ECO:0000259" key="15">
    <source>
        <dbReference type="Pfam" id="PF00294"/>
    </source>
</evidence>
<accession>A0A7Y4LWN9</accession>
<evidence type="ECO:0000256" key="1">
    <source>
        <dbReference type="ARBA" id="ARBA00010688"/>
    </source>
</evidence>
<comment type="catalytic activity">
    <reaction evidence="9">
        <text>2-dehydro-3-deoxy-D-gluconate + ATP = 2-dehydro-3-deoxy-6-phospho-D-gluconate + ADP + H(+)</text>
        <dbReference type="Rhea" id="RHEA:14797"/>
        <dbReference type="ChEBI" id="CHEBI:15378"/>
        <dbReference type="ChEBI" id="CHEBI:30616"/>
        <dbReference type="ChEBI" id="CHEBI:57569"/>
        <dbReference type="ChEBI" id="CHEBI:57990"/>
        <dbReference type="ChEBI" id="CHEBI:456216"/>
        <dbReference type="EC" id="2.7.1.45"/>
    </reaction>
</comment>
<gene>
    <name evidence="16" type="ORF">HCN58_14815</name>
</gene>
<evidence type="ECO:0000256" key="3">
    <source>
        <dbReference type="ARBA" id="ARBA00022741"/>
    </source>
</evidence>
<evidence type="ECO:0000256" key="12">
    <source>
        <dbReference type="ARBA" id="ARBA00067931"/>
    </source>
</evidence>
<keyword evidence="17" id="KW-1185">Reference proteome</keyword>
<dbReference type="GO" id="GO:0019698">
    <property type="term" value="P:D-galacturonate catabolic process"/>
    <property type="evidence" value="ECO:0007669"/>
    <property type="project" value="TreeGrafter"/>
</dbReference>
<dbReference type="EC" id="2.7.1.45" evidence="11"/>